<dbReference type="GO" id="GO:0006633">
    <property type="term" value="P:fatty acid biosynthetic process"/>
    <property type="evidence" value="ECO:0007669"/>
    <property type="project" value="UniProtKB-KW"/>
</dbReference>
<dbReference type="GO" id="GO:0004312">
    <property type="term" value="F:fatty acid synthase activity"/>
    <property type="evidence" value="ECO:0007669"/>
    <property type="project" value="UniProtKB-EC"/>
</dbReference>
<evidence type="ECO:0000256" key="1">
    <source>
        <dbReference type="ARBA" id="ARBA00012873"/>
    </source>
</evidence>
<evidence type="ECO:0000256" key="10">
    <source>
        <dbReference type="ARBA" id="ARBA00023002"/>
    </source>
</evidence>
<dbReference type="PROSITE" id="PS52004">
    <property type="entry name" value="KS3_2"/>
    <property type="match status" value="1"/>
</dbReference>
<keyword evidence="8" id="KW-0276">Fatty acid metabolism</keyword>
<dbReference type="AlphaFoldDB" id="T1L220"/>
<keyword evidence="5" id="KW-0597">Phosphoprotein</keyword>
<dbReference type="SMART" id="SM00825">
    <property type="entry name" value="PKS_KS"/>
    <property type="match status" value="1"/>
</dbReference>
<evidence type="ECO:0000259" key="17">
    <source>
        <dbReference type="PROSITE" id="PS52004"/>
    </source>
</evidence>
<dbReference type="GO" id="GO:0016787">
    <property type="term" value="F:hydrolase activity"/>
    <property type="evidence" value="ECO:0007669"/>
    <property type="project" value="UniProtKB-KW"/>
</dbReference>
<dbReference type="Pfam" id="PF02801">
    <property type="entry name" value="Ketoacyl-synt_C"/>
    <property type="match status" value="1"/>
</dbReference>
<dbReference type="CDD" id="cd00833">
    <property type="entry name" value="PKS"/>
    <property type="match status" value="1"/>
</dbReference>
<dbReference type="InterPro" id="IPR042104">
    <property type="entry name" value="PKS_dehydratase_sf"/>
</dbReference>
<dbReference type="Pfam" id="PF16197">
    <property type="entry name" value="KAsynt_C_assoc"/>
    <property type="match status" value="1"/>
</dbReference>
<evidence type="ECO:0000313" key="19">
    <source>
        <dbReference type="Proteomes" id="UP000015104"/>
    </source>
</evidence>
<dbReference type="InterPro" id="IPR014031">
    <property type="entry name" value="Ketoacyl_synth_C"/>
</dbReference>
<evidence type="ECO:0000256" key="2">
    <source>
        <dbReference type="ARBA" id="ARBA00018769"/>
    </source>
</evidence>
<keyword evidence="7" id="KW-0378">Hydrolase</keyword>
<keyword evidence="3" id="KW-0596">Phosphopantetheine</keyword>
<evidence type="ECO:0000256" key="3">
    <source>
        <dbReference type="ARBA" id="ARBA00022450"/>
    </source>
</evidence>
<dbReference type="SUPFAM" id="SSF53901">
    <property type="entry name" value="Thiolase-like"/>
    <property type="match status" value="1"/>
</dbReference>
<evidence type="ECO:0000256" key="14">
    <source>
        <dbReference type="ARBA" id="ARBA00023268"/>
    </source>
</evidence>
<evidence type="ECO:0000256" key="12">
    <source>
        <dbReference type="ARBA" id="ARBA00023098"/>
    </source>
</evidence>
<proteinExistence type="inferred from homology"/>
<dbReference type="Gene3D" id="3.40.366.10">
    <property type="entry name" value="Malonyl-Coenzyme A Acyl Carrier Protein, domain 2"/>
    <property type="match status" value="1"/>
</dbReference>
<dbReference type="Gene3D" id="3.10.129.110">
    <property type="entry name" value="Polyketide synthase dehydratase"/>
    <property type="match status" value="1"/>
</dbReference>
<keyword evidence="6 16" id="KW-0808">Transferase</keyword>
<evidence type="ECO:0000256" key="11">
    <source>
        <dbReference type="ARBA" id="ARBA00023027"/>
    </source>
</evidence>
<keyword evidence="10" id="KW-0560">Oxidoreductase</keyword>
<evidence type="ECO:0000256" key="6">
    <source>
        <dbReference type="ARBA" id="ARBA00022679"/>
    </source>
</evidence>
<evidence type="ECO:0000256" key="13">
    <source>
        <dbReference type="ARBA" id="ARBA00023160"/>
    </source>
</evidence>
<evidence type="ECO:0000256" key="16">
    <source>
        <dbReference type="RuleBase" id="RU003694"/>
    </source>
</evidence>
<dbReference type="GO" id="GO:0016491">
    <property type="term" value="F:oxidoreductase activity"/>
    <property type="evidence" value="ECO:0007669"/>
    <property type="project" value="UniProtKB-KW"/>
</dbReference>
<evidence type="ECO:0000256" key="4">
    <source>
        <dbReference type="ARBA" id="ARBA00022516"/>
    </source>
</evidence>
<dbReference type="PANTHER" id="PTHR43775:SF7">
    <property type="entry name" value="FATTY ACID SYNTHASE"/>
    <property type="match status" value="1"/>
</dbReference>
<dbReference type="HOGENOM" id="CLU_000022_16_6_1"/>
<keyword evidence="4" id="KW-0444">Lipid biosynthesis</keyword>
<dbReference type="SUPFAM" id="SSF52151">
    <property type="entry name" value="FabD/lysophospholipase-like"/>
    <property type="match status" value="1"/>
</dbReference>
<dbReference type="InterPro" id="IPR001227">
    <property type="entry name" value="Ac_transferase_dom_sf"/>
</dbReference>
<keyword evidence="12" id="KW-0443">Lipid metabolism</keyword>
<evidence type="ECO:0000256" key="5">
    <source>
        <dbReference type="ARBA" id="ARBA00022553"/>
    </source>
</evidence>
<evidence type="ECO:0000256" key="8">
    <source>
        <dbReference type="ARBA" id="ARBA00022832"/>
    </source>
</evidence>
<dbReference type="InterPro" id="IPR032821">
    <property type="entry name" value="PKS_assoc"/>
</dbReference>
<keyword evidence="13" id="KW-0275">Fatty acid biosynthesis</keyword>
<dbReference type="InterPro" id="IPR018201">
    <property type="entry name" value="Ketoacyl_synth_AS"/>
</dbReference>
<protein>
    <recommendedName>
        <fullName evidence="2">Fatty acid synthase</fullName>
        <ecNumber evidence="1">2.3.1.85</ecNumber>
    </recommendedName>
</protein>
<dbReference type="Gene3D" id="3.40.47.10">
    <property type="match status" value="1"/>
</dbReference>
<feature type="domain" description="Ketosynthase family 3 (KS3)" evidence="17">
    <location>
        <begin position="4"/>
        <end position="400"/>
    </location>
</feature>
<dbReference type="Pfam" id="PF00109">
    <property type="entry name" value="ketoacyl-synt"/>
    <property type="match status" value="1"/>
</dbReference>
<reference evidence="19" key="1">
    <citation type="submission" date="2011-08" db="EMBL/GenBank/DDBJ databases">
        <authorList>
            <person name="Rombauts S."/>
        </authorList>
    </citation>
    <scope>NUCLEOTIDE SEQUENCE</scope>
    <source>
        <strain evidence="19">London</strain>
    </source>
</reference>
<dbReference type="PANTHER" id="PTHR43775">
    <property type="entry name" value="FATTY ACID SYNTHASE"/>
    <property type="match status" value="1"/>
</dbReference>
<comment type="catalytic activity">
    <reaction evidence="15">
        <text>acetyl-CoA + n malonyl-CoA + 2n NADPH + 2n H(+) = a long-chain fatty acid + (n+1) CoA + n CO2 + 2n NADP(+).</text>
        <dbReference type="EC" id="2.3.1.85"/>
    </reaction>
</comment>
<comment type="similarity">
    <text evidence="16">Belongs to the thiolase-like superfamily. Beta-ketoacyl-ACP synthases family.</text>
</comment>
<dbReference type="eggNOG" id="KOG1202">
    <property type="taxonomic scope" value="Eukaryota"/>
</dbReference>
<keyword evidence="19" id="KW-1185">Reference proteome</keyword>
<keyword evidence="11" id="KW-0520">NAD</keyword>
<keyword evidence="9" id="KW-0521">NADP</keyword>
<evidence type="ECO:0000256" key="9">
    <source>
        <dbReference type="ARBA" id="ARBA00022857"/>
    </source>
</evidence>
<dbReference type="EnsemblMetazoa" id="tetur32g01720.1">
    <property type="protein sequence ID" value="tetur32g01720.1"/>
    <property type="gene ID" value="tetur32g01720"/>
</dbReference>
<evidence type="ECO:0000256" key="15">
    <source>
        <dbReference type="ARBA" id="ARBA00044883"/>
    </source>
</evidence>
<dbReference type="GO" id="GO:0004315">
    <property type="term" value="F:3-oxoacyl-[acyl-carrier-protein] synthase activity"/>
    <property type="evidence" value="ECO:0007669"/>
    <property type="project" value="InterPro"/>
</dbReference>
<dbReference type="Gene3D" id="3.30.70.3290">
    <property type="match status" value="2"/>
</dbReference>
<reference evidence="18" key="2">
    <citation type="submission" date="2015-06" db="UniProtKB">
        <authorList>
            <consortium name="EnsemblMetazoa"/>
        </authorList>
    </citation>
    <scope>IDENTIFICATION</scope>
</reference>
<dbReference type="STRING" id="32264.T1L220"/>
<evidence type="ECO:0000313" key="18">
    <source>
        <dbReference type="EnsemblMetazoa" id="tetur32g01720.1"/>
    </source>
</evidence>
<dbReference type="PROSITE" id="PS00606">
    <property type="entry name" value="KS3_1"/>
    <property type="match status" value="1"/>
</dbReference>
<dbReference type="InterPro" id="IPR014030">
    <property type="entry name" value="Ketoacyl_synth_N"/>
</dbReference>
<dbReference type="Proteomes" id="UP000015104">
    <property type="component" value="Unassembled WGS sequence"/>
</dbReference>
<name>T1L220_TETUR</name>
<accession>T1L220</accession>
<sequence length="839" mass="92779">MPEQNTIVISGLAGRFPGADDVDQLWDKLLQGKVLYSEERDRHPSKLRNRPTALGQINDLSRFDAQFFGYDAKAAEHMGTQNRVLFEVVYEALWDAGILVDSLRGSRTGFFLGISAGDGSDQYDLDETTDPVYIFSRLAYHFNWKGPCLSLDTACASTADAIIQAHWHIKHGLCDVAVVAGVNTIVDPFVNMTAADMKMLSQSGFERCLDENADGFIRSETIAALILQRKPAAKRIYGEILGTSVNNDGYTEEGITFPNRYAQADAMRSALKIANISPSQIDYIEAHITGTQAGDAVETSAILDAYRDNSDQPIKVGCIKSNIGHAEASAGINAVIRACKILQTSHLSPNAAYSVPNSRISGLLEGKIIPVLEKQQFNANILGVNTFGFGGSNGHIILKGNTQQIRPLDSSLFPRLIVFCNRTRQGIEGMAQHLLTKDALNEDLIAMLNELSLAKPESGLVWRGYSIISENGKIDHQKTSLVSNSRNVGLVFNDSPCPSYHGLSRFKVFRDSLQSSLSFLKSKGVDLGDMSTKNHLKSKNEQSTAVVRNVVYQIALIDLLGSLGIKPDLVISSSSGSISSRYASSQLSRNSALTAAIKYLTNKATPLTPSSKTVLDKYSKLLNGFTDSSLASNETHVHIASHNDLNNKELSLDEWIMINIDGQIRLMGNEIPAHNSLKQVKNSNEDVIQFLITLGSLYLSGQNVDISTLYPSMTFPIGRQTPSLSPFLIWDHSNQHKVCSCVEFYDNMTNLCFTVDLTDPEYEEVSHHIYDDRTLMPAVGYIYLLWKTMVFNYHGDSVNFKDYGFRVWDVKIHRATIINDEAIFKVYFNPSRQLILNIL</sequence>
<dbReference type="InterPro" id="IPR050091">
    <property type="entry name" value="PKS_NRPS_Biosynth_Enz"/>
</dbReference>
<dbReference type="EMBL" id="CAEY01000924">
    <property type="status" value="NOT_ANNOTATED_CDS"/>
    <property type="molecule type" value="Genomic_DNA"/>
</dbReference>
<organism evidence="18 19">
    <name type="scientific">Tetranychus urticae</name>
    <name type="common">Two-spotted spider mite</name>
    <dbReference type="NCBI Taxonomy" id="32264"/>
    <lineage>
        <taxon>Eukaryota</taxon>
        <taxon>Metazoa</taxon>
        <taxon>Ecdysozoa</taxon>
        <taxon>Arthropoda</taxon>
        <taxon>Chelicerata</taxon>
        <taxon>Arachnida</taxon>
        <taxon>Acari</taxon>
        <taxon>Acariformes</taxon>
        <taxon>Trombidiformes</taxon>
        <taxon>Prostigmata</taxon>
        <taxon>Eleutherengona</taxon>
        <taxon>Raphignathae</taxon>
        <taxon>Tetranychoidea</taxon>
        <taxon>Tetranychidae</taxon>
        <taxon>Tetranychus</taxon>
    </lineage>
</organism>
<keyword evidence="14" id="KW-0511">Multifunctional enzyme</keyword>
<dbReference type="EC" id="2.3.1.85" evidence="1"/>
<dbReference type="InterPro" id="IPR016039">
    <property type="entry name" value="Thiolase-like"/>
</dbReference>
<evidence type="ECO:0000256" key="7">
    <source>
        <dbReference type="ARBA" id="ARBA00022801"/>
    </source>
</evidence>
<dbReference type="InterPro" id="IPR016035">
    <property type="entry name" value="Acyl_Trfase/lysoPLipase"/>
</dbReference>
<dbReference type="InterPro" id="IPR020841">
    <property type="entry name" value="PKS_Beta-ketoAc_synthase_dom"/>
</dbReference>